<dbReference type="SUPFAM" id="SSF53955">
    <property type="entry name" value="Lysozyme-like"/>
    <property type="match status" value="1"/>
</dbReference>
<dbReference type="VEuPathDB" id="MicrosporidiaDB:NAPIS_ORF01092"/>
<dbReference type="OrthoDB" id="2196347at2759"/>
<evidence type="ECO:0000313" key="1">
    <source>
        <dbReference type="EMBL" id="EQB61324.1"/>
    </source>
</evidence>
<reference evidence="1 3" key="2">
    <citation type="journal article" date="2013" name="BMC Genomics">
        <title>Genome sequencing and comparative genomics of honey bee microsporidia, Nosema apis reveal novel insights into host-parasite interactions.</title>
        <authorList>
            <person name="Chen Yp."/>
            <person name="Pettis J.S."/>
            <person name="Zhao Y."/>
            <person name="Liu X."/>
            <person name="Tallon L.J."/>
            <person name="Sadzewicz L.D."/>
            <person name="Li R."/>
            <person name="Zheng H."/>
            <person name="Huang S."/>
            <person name="Zhang X."/>
            <person name="Hamilton M.C."/>
            <person name="Pernal S.F."/>
            <person name="Melathopoulos A.P."/>
            <person name="Yan X."/>
            <person name="Evans J.D."/>
        </authorList>
    </citation>
    <scope>NUCLEOTIDE SEQUENCE [LARGE SCALE GENOMIC DNA]</scope>
    <source>
        <strain evidence="1 3">BRL 01</strain>
    </source>
</reference>
<dbReference type="InterPro" id="IPR023346">
    <property type="entry name" value="Lysozyme-like_dom_sf"/>
</dbReference>
<keyword evidence="3" id="KW-1185">Reference proteome</keyword>
<dbReference type="EMBL" id="KE647152">
    <property type="protein sequence ID" value="EQB61324.1"/>
    <property type="molecule type" value="Genomic_DNA"/>
</dbReference>
<proteinExistence type="predicted"/>
<evidence type="ECO:0000313" key="2">
    <source>
        <dbReference type="EMBL" id="EQB61910.1"/>
    </source>
</evidence>
<dbReference type="HOGENOM" id="CLU_990766_0_0_1"/>
<dbReference type="Proteomes" id="UP000053780">
    <property type="component" value="Unassembled WGS sequence"/>
</dbReference>
<dbReference type="AlphaFoldDB" id="T0LA26"/>
<protein>
    <recommendedName>
        <fullName evidence="4">Transglycosylase SLT domain-containing protein</fullName>
    </recommendedName>
</protein>
<dbReference type="EMBL" id="KE647066">
    <property type="protein sequence ID" value="EQB61910.1"/>
    <property type="molecule type" value="Genomic_DNA"/>
</dbReference>
<dbReference type="Gene3D" id="1.10.530.10">
    <property type="match status" value="1"/>
</dbReference>
<evidence type="ECO:0000313" key="3">
    <source>
        <dbReference type="Proteomes" id="UP000053780"/>
    </source>
</evidence>
<organism evidence="1 3">
    <name type="scientific">Vairimorpha apis BRL 01</name>
    <dbReference type="NCBI Taxonomy" id="1037528"/>
    <lineage>
        <taxon>Eukaryota</taxon>
        <taxon>Fungi</taxon>
        <taxon>Fungi incertae sedis</taxon>
        <taxon>Microsporidia</taxon>
        <taxon>Nosematidae</taxon>
        <taxon>Vairimorpha</taxon>
    </lineage>
</organism>
<dbReference type="VEuPathDB" id="MicrosporidiaDB:NAPIS_ORF00514"/>
<gene>
    <name evidence="2" type="ORF">NAPIS_ORF00514</name>
    <name evidence="1" type="ORF">NAPIS_ORF01092</name>
</gene>
<sequence length="281" mass="33122">MRCLFIYISTLITYKEFFYCICSFTYISDKDLKVNNKEDDDKMQNEEILMTIEENFKDCLNISKKNGDICSNKIHKKDEICCEDKNFICLEKQNDVVNALEETKFTETDNNKNFNEKWNFEVFYLKTLQCIHQDTNGKFCEKDIKLLLGYIWEYVSNDKTELAVFLSNALHNTSYFTVFKTIHDDSLYASRGLLQIQGKENYETLTKISNTDYFNSPDLLAILSESAIKDTGLKKMTWENSMDVLKIENWTIYCKSQSKGEYPSDVSARYDIYKFLTRIYN</sequence>
<evidence type="ECO:0008006" key="4">
    <source>
        <dbReference type="Google" id="ProtNLM"/>
    </source>
</evidence>
<accession>T0LA26</accession>
<name>T0LA26_9MICR</name>
<reference evidence="1" key="1">
    <citation type="submission" date="2012-12" db="EMBL/GenBank/DDBJ databases">
        <authorList>
            <person name="Chen Y.P."/>
            <person name="Pettis J.S."/>
            <person name="Zhao Y."/>
            <person name="Liu X."/>
            <person name="Tallon L.J."/>
            <person name="Sadzewicz L.D."/>
            <person name="Li R."/>
            <person name="Zheng H."/>
            <person name="Huang S."/>
            <person name="Zhang X."/>
            <person name="Hamilton M.C."/>
            <person name="Pernal S.F."/>
            <person name="Melathopoulos A.P."/>
            <person name="Yan X."/>
            <person name="Evans J.D."/>
        </authorList>
    </citation>
    <scope>NUCLEOTIDE SEQUENCE</scope>
    <source>
        <strain evidence="1">BRL 01</strain>
    </source>
</reference>